<evidence type="ECO:0000313" key="4">
    <source>
        <dbReference type="Proteomes" id="UP000319010"/>
    </source>
</evidence>
<dbReference type="InterPro" id="IPR046701">
    <property type="entry name" value="DUF6571"/>
</dbReference>
<dbReference type="AlphaFoldDB" id="A0A507ZY66"/>
<feature type="domain" description="DUF6571" evidence="2">
    <location>
        <begin position="1"/>
        <end position="725"/>
    </location>
</feature>
<protein>
    <recommendedName>
        <fullName evidence="2">DUF6571 domain-containing protein</fullName>
    </recommendedName>
</protein>
<dbReference type="RefSeq" id="WP_141424884.1">
    <property type="nucleotide sequence ID" value="NZ_JASPFB010000013.1"/>
</dbReference>
<dbReference type="Pfam" id="PF20211">
    <property type="entry name" value="DUF6571"/>
    <property type="match status" value="1"/>
</dbReference>
<accession>A0A507ZY66</accession>
<dbReference type="EMBL" id="VICB01000020">
    <property type="protein sequence ID" value="TQD41907.1"/>
    <property type="molecule type" value="Genomic_DNA"/>
</dbReference>
<comment type="caution">
    <text evidence="3">The sequence shown here is derived from an EMBL/GenBank/DDBJ whole genome shotgun (WGS) entry which is preliminary data.</text>
</comment>
<feature type="region of interest" description="Disordered" evidence="1">
    <location>
        <begin position="703"/>
        <end position="727"/>
    </location>
</feature>
<dbReference type="Proteomes" id="UP000319010">
    <property type="component" value="Unassembled WGS sequence"/>
</dbReference>
<reference evidence="3 4" key="1">
    <citation type="submission" date="2019-06" db="EMBL/GenBank/DDBJ databases">
        <title>Draft genome sequence of Actinomyces johnsonii CCUG 34287T.</title>
        <authorList>
            <person name="Salva-Serra F."/>
            <person name="Cardew S."/>
            <person name="Moore E."/>
        </authorList>
    </citation>
    <scope>NUCLEOTIDE SEQUENCE [LARGE SCALE GENOMIC DNA]</scope>
    <source>
        <strain evidence="3 4">CCUG 34287</strain>
    </source>
</reference>
<sequence>MTYVKYDMTGMRALIDDLNDRAAEIDTQRRRIRDCSTRNHDPVPDAVLALDKSSGQSDAAATTNMGASASAVEQIAFDLKERHDVIVEINSLGISDAFNSGTLTYYIPDDQDDTVANMRTFNVDAAQQARSEAEESKTLTGDDLLSFLTSKVHSGQNNPIYAAVFADTLGAEGMANLAESVQTYWELWQQNPATNGTEDIATKFNENQERYFSALSTLSNTLGMASTSQIWTPQHKQKYAHSLASLINDDGTPPYMPYAVNLLLSGANHSATNTIALGDATARAGGVFDSEFLSTIAKDLQENEQKSSGVPSWEMKMMANMYPMRRMGDWDPFTGLLTAMGRNPEAALNYFVPPAKIDHSDDSYTVEDSPTFRWLMSRHWDEASMEGLTAAFAGASTFRVPDDGFKDEQAAWITEQATLALSGYSDDSKFNPAWNPLSRQNTAIMLGNSMPDVDAAARSNSASTKATPFEANYPAVWTQVRTDEIRALLQILGTDDTALATLGETASRFCAERTKADSNIEYYTDKPAETAVAQTAKDCEFNNSMIGFILGAAQKGRELGDEDKDAGIGLLFSALSNGLKFIPSPQSAAVGSAISIAQSHALSYFSSALTSNTPKNTVKDYGDAWQAQNIASSLNALAEAGLIPDGAYTDIHGKPYVYSWLNEDGTINVDMFTFKPDGSDDENKQVRDYCNDLAGWADEDPDFNAWGAQATSRKSAYESGVKEGRND</sequence>
<name>A0A507ZY66_9ACTO</name>
<gene>
    <name evidence="3" type="ORF">FK256_11755</name>
</gene>
<proteinExistence type="predicted"/>
<evidence type="ECO:0000256" key="1">
    <source>
        <dbReference type="SAM" id="MobiDB-lite"/>
    </source>
</evidence>
<organism evidence="3 4">
    <name type="scientific">Actinomyces johnsonii</name>
    <dbReference type="NCBI Taxonomy" id="544581"/>
    <lineage>
        <taxon>Bacteria</taxon>
        <taxon>Bacillati</taxon>
        <taxon>Actinomycetota</taxon>
        <taxon>Actinomycetes</taxon>
        <taxon>Actinomycetales</taxon>
        <taxon>Actinomycetaceae</taxon>
        <taxon>Actinomyces</taxon>
    </lineage>
</organism>
<evidence type="ECO:0000313" key="3">
    <source>
        <dbReference type="EMBL" id="TQD41907.1"/>
    </source>
</evidence>
<evidence type="ECO:0000259" key="2">
    <source>
        <dbReference type="Pfam" id="PF20211"/>
    </source>
</evidence>